<dbReference type="CDD" id="cd07521">
    <property type="entry name" value="HAD_FCP1-like"/>
    <property type="match status" value="1"/>
</dbReference>
<dbReference type="Pfam" id="PF03031">
    <property type="entry name" value="NIF"/>
    <property type="match status" value="1"/>
</dbReference>
<evidence type="ECO:0000256" key="9">
    <source>
        <dbReference type="ARBA" id="ARBA00022989"/>
    </source>
</evidence>
<name>A0A5N5QHQ4_9AGAM</name>
<organism evidence="17 18">
    <name type="scientific">Ceratobasidium theobromae</name>
    <dbReference type="NCBI Taxonomy" id="1582974"/>
    <lineage>
        <taxon>Eukaryota</taxon>
        <taxon>Fungi</taxon>
        <taxon>Dikarya</taxon>
        <taxon>Basidiomycota</taxon>
        <taxon>Agaricomycotina</taxon>
        <taxon>Agaricomycetes</taxon>
        <taxon>Cantharellales</taxon>
        <taxon>Ceratobasidiaceae</taxon>
        <taxon>Ceratobasidium</taxon>
    </lineage>
</organism>
<proteinExistence type="inferred from homology"/>
<dbReference type="FunFam" id="3.40.50.1000:FF:000019">
    <property type="entry name" value="Mitochondrial import inner membrane translocase subunit TIM50"/>
    <property type="match status" value="1"/>
</dbReference>
<comment type="subcellular location">
    <subcellularLocation>
        <location evidence="1 14">Mitochondrion inner membrane</location>
        <topology evidence="1 14">Single-pass membrane protein</topology>
    </subcellularLocation>
</comment>
<feature type="region of interest" description="Disordered" evidence="15">
    <location>
        <begin position="435"/>
        <end position="455"/>
    </location>
</feature>
<evidence type="ECO:0000256" key="4">
    <source>
        <dbReference type="ARBA" id="ARBA00022448"/>
    </source>
</evidence>
<feature type="compositionally biased region" description="Pro residues" evidence="15">
    <location>
        <begin position="28"/>
        <end position="39"/>
    </location>
</feature>
<dbReference type="EMBL" id="SSOP01000113">
    <property type="protein sequence ID" value="KAB5591275.1"/>
    <property type="molecule type" value="Genomic_DNA"/>
</dbReference>
<dbReference type="InterPro" id="IPR036412">
    <property type="entry name" value="HAD-like_sf"/>
</dbReference>
<evidence type="ECO:0000256" key="15">
    <source>
        <dbReference type="SAM" id="MobiDB-lite"/>
    </source>
</evidence>
<evidence type="ECO:0000256" key="3">
    <source>
        <dbReference type="ARBA" id="ARBA00020799"/>
    </source>
</evidence>
<dbReference type="SUPFAM" id="SSF56784">
    <property type="entry name" value="HAD-like"/>
    <property type="match status" value="1"/>
</dbReference>
<dbReference type="PROSITE" id="PS50969">
    <property type="entry name" value="FCP1"/>
    <property type="match status" value="1"/>
</dbReference>
<keyword evidence="18" id="KW-1185">Reference proteome</keyword>
<evidence type="ECO:0000256" key="1">
    <source>
        <dbReference type="ARBA" id="ARBA00004434"/>
    </source>
</evidence>
<dbReference type="OrthoDB" id="287041at2759"/>
<keyword evidence="7 14" id="KW-0653">Protein transport</keyword>
<evidence type="ECO:0000256" key="10">
    <source>
        <dbReference type="ARBA" id="ARBA00023010"/>
    </source>
</evidence>
<sequence>MAIPRLLARALIQQRSPYALGIRRITTPTPPPPPPPPNPTSTNDPLTPKSLPSLDISPIEAPPPSDAPRPSGERTGARSSKDSLSTIERKRRALGRWSLVFALSGVISGIVYMGRDWESDEERKAVGAEGGLSVLGRSRARITDMFNYFNKPAWPELLPPPLPPPHQRPYTLVISLDDLLVTSTWDRQHGWRTAKRPGVDYFLGCICASIDAMLDFSVAHVERQTAAPIIEKLDPFNAFIMYKLFREATRTTKDGLVKDLSYLNRDLSKVIAIDTKPERYANHPENAIIVPKWRVDEQGGADATGLVGLIPFLESIAIHLPPDVRPILKAYQGKDIPKAYAAVESEQKRKVIEDWEAKRKNGSGGGSMVIGGLFGLGGARKHPADQPPLTYLEQRRKEYQDLYKQDQDYWAANADKIKQMMQEDRDRQMKEMTGSLLGWMGMTPPKEAARSEAKA</sequence>
<evidence type="ECO:0000256" key="6">
    <source>
        <dbReference type="ARBA" id="ARBA00022792"/>
    </source>
</evidence>
<evidence type="ECO:0000256" key="14">
    <source>
        <dbReference type="RuleBase" id="RU365079"/>
    </source>
</evidence>
<dbReference type="SMART" id="SM00577">
    <property type="entry name" value="CPDc"/>
    <property type="match status" value="1"/>
</dbReference>
<gene>
    <name evidence="17" type="ORF">CTheo_5278</name>
</gene>
<evidence type="ECO:0000256" key="11">
    <source>
        <dbReference type="ARBA" id="ARBA00023128"/>
    </source>
</evidence>
<dbReference type="Gene3D" id="3.40.50.1000">
    <property type="entry name" value="HAD superfamily/HAD-like"/>
    <property type="match status" value="1"/>
</dbReference>
<dbReference type="Proteomes" id="UP000383932">
    <property type="component" value="Unassembled WGS sequence"/>
</dbReference>
<evidence type="ECO:0000313" key="17">
    <source>
        <dbReference type="EMBL" id="KAB5591275.1"/>
    </source>
</evidence>
<dbReference type="AlphaFoldDB" id="A0A5N5QHQ4"/>
<protein>
    <recommendedName>
        <fullName evidence="3 14">Mitochondrial import inner membrane translocase subunit TIM50</fullName>
    </recommendedName>
</protein>
<dbReference type="InterPro" id="IPR050365">
    <property type="entry name" value="TIM50"/>
</dbReference>
<evidence type="ECO:0000256" key="5">
    <source>
        <dbReference type="ARBA" id="ARBA00022692"/>
    </source>
</evidence>
<keyword evidence="6" id="KW-0999">Mitochondrion inner membrane</keyword>
<dbReference type="PANTHER" id="PTHR12210">
    <property type="entry name" value="DULLARD PROTEIN PHOSPHATASE"/>
    <property type="match status" value="1"/>
</dbReference>
<keyword evidence="5" id="KW-0812">Transmembrane</keyword>
<evidence type="ECO:0000259" key="16">
    <source>
        <dbReference type="PROSITE" id="PS50969"/>
    </source>
</evidence>
<comment type="subunit">
    <text evidence="13">Component of the TIM23 complex, at least composed of TIM23, TIM17 and TIM50. Interacts with preproteins in transit.</text>
</comment>
<keyword evidence="4 14" id="KW-0813">Transport</keyword>
<evidence type="ECO:0000256" key="12">
    <source>
        <dbReference type="ARBA" id="ARBA00023136"/>
    </source>
</evidence>
<evidence type="ECO:0000256" key="7">
    <source>
        <dbReference type="ARBA" id="ARBA00022927"/>
    </source>
</evidence>
<evidence type="ECO:0000313" key="18">
    <source>
        <dbReference type="Proteomes" id="UP000383932"/>
    </source>
</evidence>
<comment type="function">
    <text evidence="14">Essential component of the TIM23 complex, a complex that mediates the translocation of transit peptide-containing proteins across the mitochondrial inner membrane.</text>
</comment>
<keyword evidence="12" id="KW-0472">Membrane</keyword>
<dbReference type="InterPro" id="IPR004274">
    <property type="entry name" value="FCP1_dom"/>
</dbReference>
<keyword evidence="9" id="KW-1133">Transmembrane helix</keyword>
<dbReference type="GO" id="GO:0005744">
    <property type="term" value="C:TIM23 mitochondrial import inner membrane translocase complex"/>
    <property type="evidence" value="ECO:0007669"/>
    <property type="project" value="UniProtKB-UniRule"/>
</dbReference>
<reference evidence="17 18" key="1">
    <citation type="journal article" date="2019" name="Fungal Biol. Biotechnol.">
        <title>Draft genome sequence of fastidious pathogen Ceratobasidium theobromae, which causes vascular-streak dieback in Theobroma cacao.</title>
        <authorList>
            <person name="Ali S.S."/>
            <person name="Asman A."/>
            <person name="Shao J."/>
            <person name="Firmansyah A.P."/>
            <person name="Susilo A.W."/>
            <person name="Rosmana A."/>
            <person name="McMahon P."/>
            <person name="Junaid M."/>
            <person name="Guest D."/>
            <person name="Kheng T.Y."/>
            <person name="Meinhardt L.W."/>
            <person name="Bailey B.A."/>
        </authorList>
    </citation>
    <scope>NUCLEOTIDE SEQUENCE [LARGE SCALE GENOMIC DNA]</scope>
    <source>
        <strain evidence="17 18">CT2</strain>
    </source>
</reference>
<dbReference type="GO" id="GO:0015031">
    <property type="term" value="P:protein transport"/>
    <property type="evidence" value="ECO:0007669"/>
    <property type="project" value="UniProtKB-KW"/>
</dbReference>
<evidence type="ECO:0000256" key="13">
    <source>
        <dbReference type="ARBA" id="ARBA00065975"/>
    </source>
</evidence>
<feature type="region of interest" description="Disordered" evidence="15">
    <location>
        <begin position="19"/>
        <end position="86"/>
    </location>
</feature>
<comment type="caution">
    <text evidence="17">The sequence shown here is derived from an EMBL/GenBank/DDBJ whole genome shotgun (WGS) entry which is preliminary data.</text>
</comment>
<feature type="compositionally biased region" description="Basic and acidic residues" evidence="15">
    <location>
        <begin position="71"/>
        <end position="81"/>
    </location>
</feature>
<evidence type="ECO:0000256" key="8">
    <source>
        <dbReference type="ARBA" id="ARBA00022946"/>
    </source>
</evidence>
<keyword evidence="10 14" id="KW-0811">Translocation</keyword>
<evidence type="ECO:0000256" key="2">
    <source>
        <dbReference type="ARBA" id="ARBA00006344"/>
    </source>
</evidence>
<feature type="domain" description="FCP1 homology" evidence="16">
    <location>
        <begin position="165"/>
        <end position="316"/>
    </location>
</feature>
<comment type="similarity">
    <text evidence="2 14">Belongs to the TIM50 family.</text>
</comment>
<dbReference type="InterPro" id="IPR023214">
    <property type="entry name" value="HAD_sf"/>
</dbReference>
<keyword evidence="11 14" id="KW-0496">Mitochondrion</keyword>
<accession>A0A5N5QHQ4</accession>
<keyword evidence="8 14" id="KW-0809">Transit peptide</keyword>